<dbReference type="Proteomes" id="UP001209878">
    <property type="component" value="Unassembled WGS sequence"/>
</dbReference>
<accession>A0AAD9UDU4</accession>
<organism evidence="1 2">
    <name type="scientific">Ridgeia piscesae</name>
    <name type="common">Tubeworm</name>
    <dbReference type="NCBI Taxonomy" id="27915"/>
    <lineage>
        <taxon>Eukaryota</taxon>
        <taxon>Metazoa</taxon>
        <taxon>Spiralia</taxon>
        <taxon>Lophotrochozoa</taxon>
        <taxon>Annelida</taxon>
        <taxon>Polychaeta</taxon>
        <taxon>Sedentaria</taxon>
        <taxon>Canalipalpata</taxon>
        <taxon>Sabellida</taxon>
        <taxon>Siboglinidae</taxon>
        <taxon>Ridgeia</taxon>
    </lineage>
</organism>
<evidence type="ECO:0000313" key="1">
    <source>
        <dbReference type="EMBL" id="KAK2185661.1"/>
    </source>
</evidence>
<gene>
    <name evidence="1" type="ORF">NP493_227g02010</name>
</gene>
<evidence type="ECO:0000313" key="2">
    <source>
        <dbReference type="Proteomes" id="UP001209878"/>
    </source>
</evidence>
<dbReference type="AlphaFoldDB" id="A0AAD9UDU4"/>
<keyword evidence="2" id="KW-1185">Reference proteome</keyword>
<name>A0AAD9UDU4_RIDPI</name>
<sequence length="196" mass="22444">MLYPGATPDVQAYLYKCICQLTLTYGLECMSSTAIQMRRLESVQGRLIKHIFGLSKLSHNTVLLKALNIEKIEDIVNRNVLSLYNIIFKVESPAHRLMQHLLSRFIFYGKTVPGTLLDGVVSMGESPTKRAFNSQHVPKTSVTNNDCLVDSIRHLLFTDNFTKPYSHEHCTLIYYASLYFMYYIMPLAVSTKLHME</sequence>
<comment type="caution">
    <text evidence="1">The sequence shown here is derived from an EMBL/GenBank/DDBJ whole genome shotgun (WGS) entry which is preliminary data.</text>
</comment>
<dbReference type="EMBL" id="JAODUO010000227">
    <property type="protein sequence ID" value="KAK2185661.1"/>
    <property type="molecule type" value="Genomic_DNA"/>
</dbReference>
<proteinExistence type="predicted"/>
<reference evidence="1" key="1">
    <citation type="journal article" date="2023" name="Mol. Biol. Evol.">
        <title>Third-Generation Sequencing Reveals the Adaptive Role of the Epigenome in Three Deep-Sea Polychaetes.</title>
        <authorList>
            <person name="Perez M."/>
            <person name="Aroh O."/>
            <person name="Sun Y."/>
            <person name="Lan Y."/>
            <person name="Juniper S.K."/>
            <person name="Young C.R."/>
            <person name="Angers B."/>
            <person name="Qian P.Y."/>
        </authorList>
    </citation>
    <scope>NUCLEOTIDE SEQUENCE</scope>
    <source>
        <strain evidence="1">R07B-5</strain>
    </source>
</reference>
<protein>
    <submittedName>
        <fullName evidence="1">Uncharacterized protein</fullName>
    </submittedName>
</protein>